<protein>
    <submittedName>
        <fullName evidence="1">Uncharacterized protein</fullName>
    </submittedName>
</protein>
<organism evidence="1 2">
    <name type="scientific">Rhynchosporium agropyri</name>
    <dbReference type="NCBI Taxonomy" id="914238"/>
    <lineage>
        <taxon>Eukaryota</taxon>
        <taxon>Fungi</taxon>
        <taxon>Dikarya</taxon>
        <taxon>Ascomycota</taxon>
        <taxon>Pezizomycotina</taxon>
        <taxon>Leotiomycetes</taxon>
        <taxon>Helotiales</taxon>
        <taxon>Ploettnerulaceae</taxon>
        <taxon>Rhynchosporium</taxon>
    </lineage>
</organism>
<sequence length="232" mass="26974">MSYIASIRERKLILTDEPIHRVLVRTRNVTGDITKKSKSEVTLVSLIEDITNEISLKYTLENYFIINKQKKKEFEEKSRKKLLRPTRIRSYIIKAIKTNSISLVCLYSGSKLNKLGGYLYSSVLYISKEKEIYIINKDLFIIKETSGAGMKFIELKTSRTRLYVLYEKGRLIRKVNKVSVYARPARLIDKIYIDIVYLKPKGLNSHSYASIFLYAYSTGKILLEESTPYTLE</sequence>
<accession>A0A1E1KW09</accession>
<dbReference type="EMBL" id="FJUX01000056">
    <property type="protein sequence ID" value="CZT02373.1"/>
    <property type="molecule type" value="Genomic_DNA"/>
</dbReference>
<evidence type="ECO:0000313" key="1">
    <source>
        <dbReference type="EMBL" id="CZT02373.1"/>
    </source>
</evidence>
<dbReference type="Proteomes" id="UP000178912">
    <property type="component" value="Unassembled WGS sequence"/>
</dbReference>
<evidence type="ECO:0000313" key="2">
    <source>
        <dbReference type="Proteomes" id="UP000178912"/>
    </source>
</evidence>
<gene>
    <name evidence="1" type="ORF">RAG0_09573</name>
</gene>
<proteinExistence type="predicted"/>
<keyword evidence="2" id="KW-1185">Reference proteome</keyword>
<name>A0A1E1KW09_9HELO</name>
<reference evidence="2" key="1">
    <citation type="submission" date="2016-03" db="EMBL/GenBank/DDBJ databases">
        <authorList>
            <person name="Guldener U."/>
        </authorList>
    </citation>
    <scope>NUCLEOTIDE SEQUENCE [LARGE SCALE GENOMIC DNA]</scope>
    <source>
        <strain evidence="2">04CH-RAC-A.6.1</strain>
    </source>
</reference>
<dbReference type="AlphaFoldDB" id="A0A1E1KW09"/>